<name>A0A930W1R9_9ACTN</name>
<proteinExistence type="inferred from homology"/>
<dbReference type="PANTHER" id="PTHR34294">
    <property type="entry name" value="TRANSCRIPTIONAL REGULATOR-RELATED"/>
    <property type="match status" value="1"/>
</dbReference>
<dbReference type="InterPro" id="IPR051054">
    <property type="entry name" value="SorC_transcr_regulators"/>
</dbReference>
<keyword evidence="3" id="KW-0238">DNA-binding</keyword>
<evidence type="ECO:0000256" key="3">
    <source>
        <dbReference type="ARBA" id="ARBA00023125"/>
    </source>
</evidence>
<dbReference type="InterPro" id="IPR037171">
    <property type="entry name" value="NagB/RpiA_transferase-like"/>
</dbReference>
<evidence type="ECO:0000313" key="6">
    <source>
        <dbReference type="EMBL" id="MBF4807629.1"/>
    </source>
</evidence>
<dbReference type="InterPro" id="IPR036388">
    <property type="entry name" value="WH-like_DNA-bd_sf"/>
</dbReference>
<dbReference type="Proteomes" id="UP000698335">
    <property type="component" value="Unassembled WGS sequence"/>
</dbReference>
<accession>A0A930W1R9</accession>
<dbReference type="Pfam" id="PF04198">
    <property type="entry name" value="Sugar-bind"/>
    <property type="match status" value="1"/>
</dbReference>
<comment type="caution">
    <text evidence="6">The sequence shown here is derived from an EMBL/GenBank/DDBJ whole genome shotgun (WGS) entry which is preliminary data.</text>
</comment>
<feature type="domain" description="Sugar-binding" evidence="5">
    <location>
        <begin position="62"/>
        <end position="302"/>
    </location>
</feature>
<gene>
    <name evidence="6" type="ORF">HXK26_02890</name>
</gene>
<keyword evidence="2" id="KW-0805">Transcription regulation</keyword>
<protein>
    <submittedName>
        <fullName evidence="6">Sugar-binding transcriptional regulator</fullName>
    </submittedName>
</protein>
<dbReference type="Gene3D" id="3.40.50.1360">
    <property type="match status" value="1"/>
</dbReference>
<evidence type="ECO:0000313" key="7">
    <source>
        <dbReference type="Proteomes" id="UP000698335"/>
    </source>
</evidence>
<evidence type="ECO:0000256" key="2">
    <source>
        <dbReference type="ARBA" id="ARBA00023015"/>
    </source>
</evidence>
<dbReference type="Gene3D" id="1.10.10.10">
    <property type="entry name" value="Winged helix-like DNA-binding domain superfamily/Winged helix DNA-binding domain"/>
    <property type="match status" value="1"/>
</dbReference>
<comment type="similarity">
    <text evidence="1">Belongs to the SorC transcriptional regulatory family.</text>
</comment>
<dbReference type="GO" id="GO:0003677">
    <property type="term" value="F:DNA binding"/>
    <property type="evidence" value="ECO:0007669"/>
    <property type="project" value="UniProtKB-KW"/>
</dbReference>
<organism evidence="6 7">
    <name type="scientific">Lancefieldella rimae</name>
    <dbReference type="NCBI Taxonomy" id="1383"/>
    <lineage>
        <taxon>Bacteria</taxon>
        <taxon>Bacillati</taxon>
        <taxon>Actinomycetota</taxon>
        <taxon>Coriobacteriia</taxon>
        <taxon>Coriobacteriales</taxon>
        <taxon>Atopobiaceae</taxon>
        <taxon>Lancefieldella</taxon>
    </lineage>
</organism>
<dbReference type="AlphaFoldDB" id="A0A930W1R9"/>
<dbReference type="InterPro" id="IPR007324">
    <property type="entry name" value="Sugar-bd_dom_put"/>
</dbReference>
<dbReference type="GO" id="GO:0030246">
    <property type="term" value="F:carbohydrate binding"/>
    <property type="evidence" value="ECO:0007669"/>
    <property type="project" value="InterPro"/>
</dbReference>
<keyword evidence="4" id="KW-0804">Transcription</keyword>
<sequence length="314" mass="34028">MDEKTYTLATKAAWYYYMENYTQHQIAEAMSLSRAKVIRLLEDAKTDGIIQFNFRKDDSTRVSLEKNLIAAYGLNDAFVVPTPLNEATLTHTISRAAALYVSDHLRPGGYLNIGYGDTVSSMLGYLAKEHEDPINVVSMTGGVSYYLPSVSSTAYAMHLFLIPSPLIVSSSEVRDALLGEKSIQEIYAMTEHADMSVVGIGAAVEGATVLRNGIIRESELAILKMQGSVGDVLNHFYDSEGNPITTEIENRTISTDIEKLRTMKNVVGVAGGSEKIAAIKAVLRGGYLNVLVTDSKTAEGLLLSSASSSHSSDL</sequence>
<evidence type="ECO:0000259" key="5">
    <source>
        <dbReference type="Pfam" id="PF04198"/>
    </source>
</evidence>
<dbReference type="EMBL" id="JABZGW010000088">
    <property type="protein sequence ID" value="MBF4807629.1"/>
    <property type="molecule type" value="Genomic_DNA"/>
</dbReference>
<evidence type="ECO:0000256" key="4">
    <source>
        <dbReference type="ARBA" id="ARBA00023163"/>
    </source>
</evidence>
<dbReference type="SUPFAM" id="SSF100950">
    <property type="entry name" value="NagB/RpiA/CoA transferase-like"/>
    <property type="match status" value="1"/>
</dbReference>
<evidence type="ECO:0000256" key="1">
    <source>
        <dbReference type="ARBA" id="ARBA00010466"/>
    </source>
</evidence>
<reference evidence="6" key="1">
    <citation type="submission" date="2020-04" db="EMBL/GenBank/DDBJ databases">
        <title>Deep metagenomics examines the oral microbiome during advanced dental caries in children, revealing novel taxa and co-occurrences with host molecules.</title>
        <authorList>
            <person name="Baker J.L."/>
            <person name="Morton J.T."/>
            <person name="Dinis M."/>
            <person name="Alvarez R."/>
            <person name="Tran N.C."/>
            <person name="Knight R."/>
            <person name="Edlund A."/>
        </authorList>
    </citation>
    <scope>NUCLEOTIDE SEQUENCE</scope>
    <source>
        <strain evidence="6">JCVI_38_bin.5</strain>
    </source>
</reference>
<dbReference type="PANTHER" id="PTHR34294:SF1">
    <property type="entry name" value="TRANSCRIPTIONAL REGULATOR LSRR"/>
    <property type="match status" value="1"/>
</dbReference>